<gene>
    <name evidence="2" type="ORF">AKJ66_00320</name>
</gene>
<evidence type="ECO:0000259" key="1">
    <source>
        <dbReference type="Pfam" id="PF08915"/>
    </source>
</evidence>
<dbReference type="GO" id="GO:0008270">
    <property type="term" value="F:zinc ion binding"/>
    <property type="evidence" value="ECO:0007669"/>
    <property type="project" value="InterPro"/>
</dbReference>
<comment type="caution">
    <text evidence="2">The sequence shown here is derived from an EMBL/GenBank/DDBJ whole genome shotgun (WGS) entry which is preliminary data.</text>
</comment>
<dbReference type="GO" id="GO:0005524">
    <property type="term" value="F:ATP binding"/>
    <property type="evidence" value="ECO:0007669"/>
    <property type="project" value="InterPro"/>
</dbReference>
<organism evidence="2 3">
    <name type="scientific">candidate division MSBL1 archaeon SCGC-AAA259E22</name>
    <dbReference type="NCBI Taxonomy" id="1698265"/>
    <lineage>
        <taxon>Archaea</taxon>
        <taxon>Methanobacteriati</taxon>
        <taxon>Methanobacteriota</taxon>
        <taxon>candidate division MSBL1</taxon>
    </lineage>
</organism>
<name>A0A133UI93_9EURY</name>
<dbReference type="InterPro" id="IPR023509">
    <property type="entry name" value="DTD-like_sf"/>
</dbReference>
<dbReference type="Gene3D" id="3.50.80.10">
    <property type="entry name" value="D-tyrosyl-tRNA(Tyr) deacylase"/>
    <property type="match status" value="1"/>
</dbReference>
<dbReference type="Pfam" id="PF08915">
    <property type="entry name" value="tRNA-Thr_ED"/>
    <property type="match status" value="1"/>
</dbReference>
<dbReference type="GO" id="GO:0005737">
    <property type="term" value="C:cytoplasm"/>
    <property type="evidence" value="ECO:0007669"/>
    <property type="project" value="InterPro"/>
</dbReference>
<dbReference type="AlphaFoldDB" id="A0A133UI93"/>
<dbReference type="EMBL" id="LHXP01000002">
    <property type="protein sequence ID" value="KXA93953.1"/>
    <property type="molecule type" value="Genomic_DNA"/>
</dbReference>
<dbReference type="Proteomes" id="UP000070657">
    <property type="component" value="Unassembled WGS sequence"/>
</dbReference>
<evidence type="ECO:0000313" key="2">
    <source>
        <dbReference type="EMBL" id="KXA93953.1"/>
    </source>
</evidence>
<evidence type="ECO:0000313" key="3">
    <source>
        <dbReference type="Proteomes" id="UP000070657"/>
    </source>
</evidence>
<dbReference type="InterPro" id="IPR015011">
    <property type="entry name" value="Threonyl-tRNA_syn_edit_dom_arc"/>
</dbReference>
<dbReference type="GO" id="GO:0004829">
    <property type="term" value="F:threonine-tRNA ligase activity"/>
    <property type="evidence" value="ECO:0007669"/>
    <property type="project" value="InterPro"/>
</dbReference>
<keyword evidence="3" id="KW-1185">Reference proteome</keyword>
<protein>
    <recommendedName>
        <fullName evidence="1">Threonyl-tRNA synthetase editing domain-containing protein</fullName>
    </recommendedName>
</protein>
<accession>A0A133UI93</accession>
<feature type="domain" description="Threonyl-tRNA synthetase editing" evidence="1">
    <location>
        <begin position="1"/>
        <end position="141"/>
    </location>
</feature>
<reference evidence="2 3" key="1">
    <citation type="journal article" date="2016" name="Sci. Rep.">
        <title>Metabolic traits of an uncultured archaeal lineage -MSBL1- from brine pools of the Red Sea.</title>
        <authorList>
            <person name="Mwirichia R."/>
            <person name="Alam I."/>
            <person name="Rashid M."/>
            <person name="Vinu M."/>
            <person name="Ba-Alawi W."/>
            <person name="Anthony Kamau A."/>
            <person name="Kamanda Ngugi D."/>
            <person name="Goker M."/>
            <person name="Klenk H.P."/>
            <person name="Bajic V."/>
            <person name="Stingl U."/>
        </authorList>
    </citation>
    <scope>NUCLEOTIDE SEQUENCE [LARGE SCALE GENOMIC DNA]</scope>
    <source>
        <strain evidence="2">SCGC-AAA259E22</strain>
    </source>
</reference>
<sequence>MKLLFIHVDYFNYKVKKETELAEKIDSSQRSGETENSLLVLLSVEKEDEESKTGSDKLVSRALNEIEEIVTQIKVENITLFPFAHLSESLSSPDYAISVLKKLEKKAKKSGLNTLRVPFGWYKNFELKSKGHPLSVLSRTIHL</sequence>
<proteinExistence type="predicted"/>